<name>A0A1T3NIC3_9ACTN</name>
<evidence type="ECO:0000313" key="2">
    <source>
        <dbReference type="EMBL" id="OPC76538.1"/>
    </source>
</evidence>
<accession>A0A1T3NIC3</accession>
<organism evidence="2 3">
    <name type="scientific">Embleya scabrispora</name>
    <dbReference type="NCBI Taxonomy" id="159449"/>
    <lineage>
        <taxon>Bacteria</taxon>
        <taxon>Bacillati</taxon>
        <taxon>Actinomycetota</taxon>
        <taxon>Actinomycetes</taxon>
        <taxon>Kitasatosporales</taxon>
        <taxon>Streptomycetaceae</taxon>
        <taxon>Embleya</taxon>
    </lineage>
</organism>
<gene>
    <name evidence="2" type="ORF">B4N89_46875</name>
</gene>
<evidence type="ECO:0000256" key="1">
    <source>
        <dbReference type="SAM" id="MobiDB-lite"/>
    </source>
</evidence>
<dbReference type="AlphaFoldDB" id="A0A1T3NIC3"/>
<protein>
    <submittedName>
        <fullName evidence="2">Uncharacterized protein</fullName>
    </submittedName>
</protein>
<dbReference type="STRING" id="159449.B4N89_46875"/>
<comment type="caution">
    <text evidence="2">The sequence shown here is derived from an EMBL/GenBank/DDBJ whole genome shotgun (WGS) entry which is preliminary data.</text>
</comment>
<proteinExistence type="predicted"/>
<reference evidence="2 3" key="1">
    <citation type="submission" date="2017-03" db="EMBL/GenBank/DDBJ databases">
        <title>Draft genome sequence of Streptomyces scabrisporus NF3, endophyte isolated from Amphipterygium adstringens.</title>
        <authorList>
            <person name="Vazquez M."/>
            <person name="Ceapa C.D."/>
            <person name="Rodriguez Luna D."/>
            <person name="Sanchez Esquivel S."/>
        </authorList>
    </citation>
    <scope>NUCLEOTIDE SEQUENCE [LARGE SCALE GENOMIC DNA]</scope>
    <source>
        <strain evidence="2 3">NF3</strain>
    </source>
</reference>
<dbReference type="Proteomes" id="UP000190037">
    <property type="component" value="Unassembled WGS sequence"/>
</dbReference>
<feature type="region of interest" description="Disordered" evidence="1">
    <location>
        <begin position="142"/>
        <end position="165"/>
    </location>
</feature>
<dbReference type="EMBL" id="MWQN01000006">
    <property type="protein sequence ID" value="OPC76538.1"/>
    <property type="molecule type" value="Genomic_DNA"/>
</dbReference>
<feature type="region of interest" description="Disordered" evidence="1">
    <location>
        <begin position="51"/>
        <end position="76"/>
    </location>
</feature>
<feature type="compositionally biased region" description="Basic residues" evidence="1">
    <location>
        <begin position="146"/>
        <end position="161"/>
    </location>
</feature>
<keyword evidence="3" id="KW-1185">Reference proteome</keyword>
<sequence>MDHARTVPVAAELGVRVVTTTSGTTGTPHRWWCGQPTDRAGQLPLARHKRVGVQQRRDLAPQHQAQRQARPHLPPPAAAAQARALAPAAASRLTAAESRHLIDDSVIEGTRLRIENRTTEPSRFSCAAPSPTAEIHSTALRNDTRRARRPTRRPVPRRARAGRREVEESGVRLRLRAEACFDVLIGGV</sequence>
<evidence type="ECO:0000313" key="3">
    <source>
        <dbReference type="Proteomes" id="UP000190037"/>
    </source>
</evidence>